<accession>A0A225DQU9</accession>
<dbReference type="RefSeq" id="WP_088258322.1">
    <property type="nucleotide sequence ID" value="NZ_NIDE01000014.1"/>
</dbReference>
<dbReference type="SUPFAM" id="SSF141571">
    <property type="entry name" value="Pentapeptide repeat-like"/>
    <property type="match status" value="1"/>
</dbReference>
<dbReference type="Proteomes" id="UP000214646">
    <property type="component" value="Unassembled WGS sequence"/>
</dbReference>
<dbReference type="Gene3D" id="2.160.20.80">
    <property type="entry name" value="E3 ubiquitin-protein ligase SopA"/>
    <property type="match status" value="1"/>
</dbReference>
<dbReference type="EMBL" id="NIDE01000014">
    <property type="protein sequence ID" value="OWK38547.1"/>
    <property type="molecule type" value="Genomic_DNA"/>
</dbReference>
<keyword evidence="1" id="KW-0472">Membrane</keyword>
<gene>
    <name evidence="2" type="ORF">FRUB_07667</name>
</gene>
<comment type="caution">
    <text evidence="2">The sequence shown here is derived from an EMBL/GenBank/DDBJ whole genome shotgun (WGS) entry which is preliminary data.</text>
</comment>
<evidence type="ECO:0000313" key="2">
    <source>
        <dbReference type="EMBL" id="OWK38547.1"/>
    </source>
</evidence>
<evidence type="ECO:0008006" key="4">
    <source>
        <dbReference type="Google" id="ProtNLM"/>
    </source>
</evidence>
<reference evidence="3" key="1">
    <citation type="submission" date="2017-06" db="EMBL/GenBank/DDBJ databases">
        <title>Genome analysis of Fimbriiglobus ruber SP5, the first member of the order Planctomycetales with confirmed chitinolytic capability.</title>
        <authorList>
            <person name="Ravin N.V."/>
            <person name="Rakitin A.L."/>
            <person name="Ivanova A.A."/>
            <person name="Beletsky A.V."/>
            <person name="Kulichevskaya I.S."/>
            <person name="Mardanov A.V."/>
            <person name="Dedysh S.N."/>
        </authorList>
    </citation>
    <scope>NUCLEOTIDE SEQUENCE [LARGE SCALE GENOMIC DNA]</scope>
    <source>
        <strain evidence="3">SP5</strain>
    </source>
</reference>
<feature type="transmembrane region" description="Helical" evidence="1">
    <location>
        <begin position="335"/>
        <end position="354"/>
    </location>
</feature>
<evidence type="ECO:0000313" key="3">
    <source>
        <dbReference type="Proteomes" id="UP000214646"/>
    </source>
</evidence>
<dbReference type="OrthoDB" id="208382at2"/>
<name>A0A225DQU9_9BACT</name>
<keyword evidence="1" id="KW-0812">Transmembrane</keyword>
<dbReference type="AlphaFoldDB" id="A0A225DQU9"/>
<keyword evidence="3" id="KW-1185">Reference proteome</keyword>
<protein>
    <recommendedName>
        <fullName evidence="4">Pentapeptide repeat-containing protein</fullName>
    </recommendedName>
</protein>
<feature type="transmembrane region" description="Helical" evidence="1">
    <location>
        <begin position="375"/>
        <end position="397"/>
    </location>
</feature>
<evidence type="ECO:0000256" key="1">
    <source>
        <dbReference type="SAM" id="Phobius"/>
    </source>
</evidence>
<organism evidence="2 3">
    <name type="scientific">Fimbriiglobus ruber</name>
    <dbReference type="NCBI Taxonomy" id="1908690"/>
    <lineage>
        <taxon>Bacteria</taxon>
        <taxon>Pseudomonadati</taxon>
        <taxon>Planctomycetota</taxon>
        <taxon>Planctomycetia</taxon>
        <taxon>Gemmatales</taxon>
        <taxon>Gemmataceae</taxon>
        <taxon>Fimbriiglobus</taxon>
    </lineage>
</organism>
<proteinExistence type="predicted"/>
<feature type="transmembrane region" description="Helical" evidence="1">
    <location>
        <begin position="409"/>
        <end position="427"/>
    </location>
</feature>
<keyword evidence="1" id="KW-1133">Transmembrane helix</keyword>
<sequence>MPDIEMLHLTVTDAPADDLAPALTDLSPEQVVALLRDGKTVANARVKRLKFRGAVAYPVRFKNCTLVHCEFDGATFQDEVSFAACLLDRAVCQHGTVFEKALDLSHSVLNKPTFARMTVKGQFLAAYAEFRGKVAVVDCTFEQRASFWEAKFSTWIDIKGCVFHGEADFRSAHVEQGFVLSHSTFHGDFLFRGAHVEKKFQADGSRFEKALDLSKAKLHDFVYLETIEQGPAQTFAFLNALAKRIRVRPEQVEGRLSSERAGKFDDAMQEYGLLKKCYQELHRFDHEDWAFYRFKVAQRKSQPVTWAKPWTVWRTLADYLFLDVGCGYGTNPARAVRMALVIILGFAILYGARVEMFYTEKLPFPDADPDAKTFLANRVMIGLTTSVSVFTSGMGGIREIAQGWMNVPVMIESIMGTLLFGLFIVAFSRKVIR</sequence>